<dbReference type="PANTHER" id="PTHR30520">
    <property type="entry name" value="FORMATE TRANSPORTER-RELATED"/>
    <property type="match status" value="1"/>
</dbReference>
<dbReference type="GO" id="GO:0005886">
    <property type="term" value="C:plasma membrane"/>
    <property type="evidence" value="ECO:0007669"/>
    <property type="project" value="TreeGrafter"/>
</dbReference>
<keyword evidence="3 5" id="KW-1133">Transmembrane helix</keyword>
<dbReference type="AlphaFoldDB" id="A0A2G1MDP5"/>
<dbReference type="EMBL" id="NQWH01000024">
    <property type="protein sequence ID" value="PHP26859.1"/>
    <property type="molecule type" value="Genomic_DNA"/>
</dbReference>
<feature type="transmembrane region" description="Helical" evidence="5">
    <location>
        <begin position="134"/>
        <end position="154"/>
    </location>
</feature>
<evidence type="ECO:0000256" key="4">
    <source>
        <dbReference type="ARBA" id="ARBA00023136"/>
    </source>
</evidence>
<sequence length="281" mass="30107">MDDAPHRDPEHADHVRNEAEADAVNEASHLSARLVYHVVLREGEEELKRPLAALAWAGLAAGLMISVSVMGKAVLAAHLPDAPWTTYVTAFGYSFGFLLVILSRMQLFTEDTITTVLPLLTHRDAATLWRVARLWGLVLGANVAGAFLAAAFFVHSPALSAEAATAMGDLSLKATSGGAWENFWRAIPAGVLIAALVWMISSGDHEYFFVITAFTWLIAAGGFQHVIAGSVEMAHVALSGAEDLPALLARWFLPVLAGNVVGGTAIFTLAAWGQVRQEVER</sequence>
<dbReference type="InterPro" id="IPR000292">
    <property type="entry name" value="For/NO2_transpt"/>
</dbReference>
<accession>A0A2G1MDP5</accession>
<name>A0A2G1MDP5_9RHOB</name>
<proteinExistence type="predicted"/>
<dbReference type="PANTHER" id="PTHR30520:SF2">
    <property type="entry name" value="INNER MEMBRANE PROTEIN YFDC"/>
    <property type="match status" value="1"/>
</dbReference>
<feature type="transmembrane region" description="Helical" evidence="5">
    <location>
        <begin position="251"/>
        <end position="272"/>
    </location>
</feature>
<keyword evidence="2 5" id="KW-0812">Transmembrane</keyword>
<dbReference type="OrthoDB" id="261587at2"/>
<keyword evidence="4 5" id="KW-0472">Membrane</keyword>
<keyword evidence="7" id="KW-1185">Reference proteome</keyword>
<gene>
    <name evidence="6" type="ORF">CJ301_14210</name>
</gene>
<evidence type="ECO:0000256" key="1">
    <source>
        <dbReference type="ARBA" id="ARBA00004141"/>
    </source>
</evidence>
<feature type="transmembrane region" description="Helical" evidence="5">
    <location>
        <begin position="207"/>
        <end position="231"/>
    </location>
</feature>
<evidence type="ECO:0000256" key="2">
    <source>
        <dbReference type="ARBA" id="ARBA00022692"/>
    </source>
</evidence>
<feature type="transmembrane region" description="Helical" evidence="5">
    <location>
        <begin position="82"/>
        <end position="102"/>
    </location>
</feature>
<comment type="caution">
    <text evidence="6">The sequence shown here is derived from an EMBL/GenBank/DDBJ whole genome shotgun (WGS) entry which is preliminary data.</text>
</comment>
<organism evidence="6 7">
    <name type="scientific">Limimaricola cinnabarinus</name>
    <dbReference type="NCBI Taxonomy" id="1125964"/>
    <lineage>
        <taxon>Bacteria</taxon>
        <taxon>Pseudomonadati</taxon>
        <taxon>Pseudomonadota</taxon>
        <taxon>Alphaproteobacteria</taxon>
        <taxon>Rhodobacterales</taxon>
        <taxon>Paracoccaceae</taxon>
        <taxon>Limimaricola</taxon>
    </lineage>
</organism>
<dbReference type="Gene3D" id="1.20.1080.10">
    <property type="entry name" value="Glycerol uptake facilitator protein"/>
    <property type="match status" value="1"/>
</dbReference>
<comment type="subcellular location">
    <subcellularLocation>
        <location evidence="1">Membrane</location>
        <topology evidence="1">Multi-pass membrane protein</topology>
    </subcellularLocation>
</comment>
<dbReference type="InterPro" id="IPR023271">
    <property type="entry name" value="Aquaporin-like"/>
</dbReference>
<evidence type="ECO:0000256" key="3">
    <source>
        <dbReference type="ARBA" id="ARBA00022989"/>
    </source>
</evidence>
<evidence type="ECO:0000313" key="6">
    <source>
        <dbReference type="EMBL" id="PHP26859.1"/>
    </source>
</evidence>
<feature type="transmembrane region" description="Helical" evidence="5">
    <location>
        <begin position="183"/>
        <end position="200"/>
    </location>
</feature>
<evidence type="ECO:0000256" key="5">
    <source>
        <dbReference type="SAM" id="Phobius"/>
    </source>
</evidence>
<protein>
    <submittedName>
        <fullName evidence="6">Transporter (Formate/nitrite transporter family protein)</fullName>
    </submittedName>
</protein>
<dbReference type="Pfam" id="PF01226">
    <property type="entry name" value="Form_Nir_trans"/>
    <property type="match status" value="1"/>
</dbReference>
<dbReference type="GO" id="GO:0015499">
    <property type="term" value="F:formate transmembrane transporter activity"/>
    <property type="evidence" value="ECO:0007669"/>
    <property type="project" value="TreeGrafter"/>
</dbReference>
<reference evidence="6 7" key="1">
    <citation type="submission" date="2017-08" db="EMBL/GenBank/DDBJ databases">
        <title>Draft Genome Sequence of Loktanella cinnabarina Strain XM1, Isolated from Coastal Surface Water.</title>
        <authorList>
            <person name="Ma R."/>
            <person name="Wang J."/>
            <person name="Wang Q."/>
            <person name="Ma Z."/>
            <person name="Li J."/>
            <person name="Chen L."/>
        </authorList>
    </citation>
    <scope>NUCLEOTIDE SEQUENCE [LARGE SCALE GENOMIC DNA]</scope>
    <source>
        <strain evidence="6 7">XM1</strain>
    </source>
</reference>
<evidence type="ECO:0000313" key="7">
    <source>
        <dbReference type="Proteomes" id="UP000221860"/>
    </source>
</evidence>
<feature type="transmembrane region" description="Helical" evidence="5">
    <location>
        <begin position="51"/>
        <end position="70"/>
    </location>
</feature>
<dbReference type="RefSeq" id="WP_099278047.1">
    <property type="nucleotide sequence ID" value="NZ_KZ304967.1"/>
</dbReference>
<dbReference type="Proteomes" id="UP000221860">
    <property type="component" value="Unassembled WGS sequence"/>
</dbReference>